<sequence length="153" mass="17718">KVSIFTLKKINEQDQRLKNATAQNPLLICTESFTKTMGLPCTHTIELFEDNQSLTLDDIYKHWWIPERLPVLRIEENTFHYEDTLDPLLQDLQQRYQEWPESRQLEAQEKLKNIIDTQPIILQNPNIFANICALRKSSSALEYTPGGGGSMVT</sequence>
<name>A0ACA9N846_9GLOM</name>
<organism evidence="1 2">
    <name type="scientific">Cetraspora pellucida</name>
    <dbReference type="NCBI Taxonomy" id="1433469"/>
    <lineage>
        <taxon>Eukaryota</taxon>
        <taxon>Fungi</taxon>
        <taxon>Fungi incertae sedis</taxon>
        <taxon>Mucoromycota</taxon>
        <taxon>Glomeromycotina</taxon>
        <taxon>Glomeromycetes</taxon>
        <taxon>Diversisporales</taxon>
        <taxon>Gigasporaceae</taxon>
        <taxon>Cetraspora</taxon>
    </lineage>
</organism>
<comment type="caution">
    <text evidence="1">The sequence shown here is derived from an EMBL/GenBank/DDBJ whole genome shotgun (WGS) entry which is preliminary data.</text>
</comment>
<evidence type="ECO:0000313" key="1">
    <source>
        <dbReference type="EMBL" id="CAG8640102.1"/>
    </source>
</evidence>
<evidence type="ECO:0000313" key="2">
    <source>
        <dbReference type="Proteomes" id="UP000789366"/>
    </source>
</evidence>
<gene>
    <name evidence="1" type="ORF">SPELUC_LOCUS8532</name>
</gene>
<protein>
    <submittedName>
        <fullName evidence="1">1320_t:CDS:1</fullName>
    </submittedName>
</protein>
<reference evidence="1" key="1">
    <citation type="submission" date="2021-06" db="EMBL/GenBank/DDBJ databases">
        <authorList>
            <person name="Kallberg Y."/>
            <person name="Tangrot J."/>
            <person name="Rosling A."/>
        </authorList>
    </citation>
    <scope>NUCLEOTIDE SEQUENCE</scope>
    <source>
        <strain evidence="1">28 12/20/2015</strain>
    </source>
</reference>
<feature type="non-terminal residue" evidence="1">
    <location>
        <position position="1"/>
    </location>
</feature>
<proteinExistence type="predicted"/>
<accession>A0ACA9N846</accession>
<keyword evidence="2" id="KW-1185">Reference proteome</keyword>
<dbReference type="Proteomes" id="UP000789366">
    <property type="component" value="Unassembled WGS sequence"/>
</dbReference>
<dbReference type="EMBL" id="CAJVPW010012950">
    <property type="protein sequence ID" value="CAG8640102.1"/>
    <property type="molecule type" value="Genomic_DNA"/>
</dbReference>